<protein>
    <submittedName>
        <fullName evidence="1">Uncharacterized protein</fullName>
    </submittedName>
</protein>
<keyword evidence="2" id="KW-1185">Reference proteome</keyword>
<dbReference type="Proteomes" id="UP000193411">
    <property type="component" value="Unassembled WGS sequence"/>
</dbReference>
<accession>A0A1Y2HFW9</accession>
<sequence>MSSQISHCLLRPCNRRAAWRGIPPCFRGSASRSIQPFFTPVSIASPFLPLDDLATLDSSQVCRKFKSRYRFHCRRECFLQCLTCCGVLVARSLCIAGLAMLHVPDAIDHALGVAVDSHAVDGLTYYSCFLIVTLCQFDL</sequence>
<gene>
    <name evidence="1" type="ORF">BCR44DRAFT_1439874</name>
</gene>
<organism evidence="1 2">
    <name type="scientific">Catenaria anguillulae PL171</name>
    <dbReference type="NCBI Taxonomy" id="765915"/>
    <lineage>
        <taxon>Eukaryota</taxon>
        <taxon>Fungi</taxon>
        <taxon>Fungi incertae sedis</taxon>
        <taxon>Blastocladiomycota</taxon>
        <taxon>Blastocladiomycetes</taxon>
        <taxon>Blastocladiales</taxon>
        <taxon>Catenariaceae</taxon>
        <taxon>Catenaria</taxon>
    </lineage>
</organism>
<comment type="caution">
    <text evidence="1">The sequence shown here is derived from an EMBL/GenBank/DDBJ whole genome shotgun (WGS) entry which is preliminary data.</text>
</comment>
<dbReference type="AlphaFoldDB" id="A0A1Y2HFW9"/>
<evidence type="ECO:0000313" key="2">
    <source>
        <dbReference type="Proteomes" id="UP000193411"/>
    </source>
</evidence>
<proteinExistence type="predicted"/>
<name>A0A1Y2HFW9_9FUNG</name>
<dbReference type="EMBL" id="MCFL01000044">
    <property type="protein sequence ID" value="ORZ32593.1"/>
    <property type="molecule type" value="Genomic_DNA"/>
</dbReference>
<reference evidence="1 2" key="1">
    <citation type="submission" date="2016-07" db="EMBL/GenBank/DDBJ databases">
        <title>Pervasive Adenine N6-methylation of Active Genes in Fungi.</title>
        <authorList>
            <consortium name="DOE Joint Genome Institute"/>
            <person name="Mondo S.J."/>
            <person name="Dannebaum R.O."/>
            <person name="Kuo R.C."/>
            <person name="Labutti K."/>
            <person name="Haridas S."/>
            <person name="Kuo A."/>
            <person name="Salamov A."/>
            <person name="Ahrendt S.R."/>
            <person name="Lipzen A."/>
            <person name="Sullivan W."/>
            <person name="Andreopoulos W.B."/>
            <person name="Clum A."/>
            <person name="Lindquist E."/>
            <person name="Daum C."/>
            <person name="Ramamoorthy G.K."/>
            <person name="Gryganskyi A."/>
            <person name="Culley D."/>
            <person name="Magnuson J.K."/>
            <person name="James T.Y."/>
            <person name="O'Malley M.A."/>
            <person name="Stajich J.E."/>
            <person name="Spatafora J.W."/>
            <person name="Visel A."/>
            <person name="Grigoriev I.V."/>
        </authorList>
    </citation>
    <scope>NUCLEOTIDE SEQUENCE [LARGE SCALE GENOMIC DNA]</scope>
    <source>
        <strain evidence="1 2">PL171</strain>
    </source>
</reference>
<evidence type="ECO:0000313" key="1">
    <source>
        <dbReference type="EMBL" id="ORZ32593.1"/>
    </source>
</evidence>